<name>A0A2H3KVA4_9FLAO</name>
<dbReference type="OrthoDB" id="1367018at2"/>
<protein>
    <recommendedName>
        <fullName evidence="4">Lipocalin-like domain-containing protein</fullName>
    </recommendedName>
</protein>
<proteinExistence type="predicted"/>
<gene>
    <name evidence="2" type="ORF">B0A77_13075</name>
</gene>
<feature type="signal peptide" evidence="1">
    <location>
        <begin position="1"/>
        <end position="20"/>
    </location>
</feature>
<evidence type="ECO:0000256" key="1">
    <source>
        <dbReference type="SAM" id="SignalP"/>
    </source>
</evidence>
<reference evidence="2 3" key="1">
    <citation type="submission" date="2017-09" db="EMBL/GenBank/DDBJ databases">
        <title>Whole genomes of Flavobacteriaceae.</title>
        <authorList>
            <person name="Stine C."/>
            <person name="Li C."/>
            <person name="Tadesse D."/>
        </authorList>
    </citation>
    <scope>NUCLEOTIDE SEQUENCE [LARGE SCALE GENOMIC DNA]</scope>
    <source>
        <strain evidence="2 3">ATCC 35036</strain>
    </source>
</reference>
<evidence type="ECO:0000313" key="3">
    <source>
        <dbReference type="Proteomes" id="UP000220828"/>
    </source>
</evidence>
<sequence>MKKIILLIVLSFIACSKSDADSTEKQLTPNYQNMVGDWVYTTVIKADGSQAPYVHSCSTNKDFAHIIANTKITSYYYNPFCTEQEYNCNGYYFEGIKIMSCFNDFNEARVTSLTSTTMRLDYDQDKAFGSLTYYARGLILKKR</sequence>
<dbReference type="EMBL" id="PCMW01000086">
    <property type="protein sequence ID" value="PDS22573.1"/>
    <property type="molecule type" value="Genomic_DNA"/>
</dbReference>
<organism evidence="2 3">
    <name type="scientific">Flavobacterium branchiophilum</name>
    <dbReference type="NCBI Taxonomy" id="55197"/>
    <lineage>
        <taxon>Bacteria</taxon>
        <taxon>Pseudomonadati</taxon>
        <taxon>Bacteroidota</taxon>
        <taxon>Flavobacteriia</taxon>
        <taxon>Flavobacteriales</taxon>
        <taxon>Flavobacteriaceae</taxon>
        <taxon>Flavobacterium</taxon>
    </lineage>
</organism>
<evidence type="ECO:0008006" key="4">
    <source>
        <dbReference type="Google" id="ProtNLM"/>
    </source>
</evidence>
<evidence type="ECO:0000313" key="2">
    <source>
        <dbReference type="EMBL" id="PDS22573.1"/>
    </source>
</evidence>
<feature type="chain" id="PRO_5013809990" description="Lipocalin-like domain-containing protein" evidence="1">
    <location>
        <begin position="21"/>
        <end position="143"/>
    </location>
</feature>
<comment type="caution">
    <text evidence="2">The sequence shown here is derived from an EMBL/GenBank/DDBJ whole genome shotgun (WGS) entry which is preliminary data.</text>
</comment>
<dbReference type="Proteomes" id="UP000220828">
    <property type="component" value="Unassembled WGS sequence"/>
</dbReference>
<dbReference type="PROSITE" id="PS51257">
    <property type="entry name" value="PROKAR_LIPOPROTEIN"/>
    <property type="match status" value="1"/>
</dbReference>
<dbReference type="AlphaFoldDB" id="A0A2H3KVA4"/>
<accession>A0A2H3KVA4</accession>
<dbReference type="RefSeq" id="WP_014082996.1">
    <property type="nucleotide sequence ID" value="NZ_CBCSFI010000014.1"/>
</dbReference>
<keyword evidence="1" id="KW-0732">Signal</keyword>